<organism evidence="1 2">
    <name type="scientific">Streptosporangium lutulentum</name>
    <dbReference type="NCBI Taxonomy" id="1461250"/>
    <lineage>
        <taxon>Bacteria</taxon>
        <taxon>Bacillati</taxon>
        <taxon>Actinomycetota</taxon>
        <taxon>Actinomycetes</taxon>
        <taxon>Streptosporangiales</taxon>
        <taxon>Streptosporangiaceae</taxon>
        <taxon>Streptosporangium</taxon>
    </lineage>
</organism>
<dbReference type="EMBL" id="JAUSQU010000003">
    <property type="protein sequence ID" value="MDP9850475.1"/>
    <property type="molecule type" value="Genomic_DNA"/>
</dbReference>
<comment type="caution">
    <text evidence="1">The sequence shown here is derived from an EMBL/GenBank/DDBJ whole genome shotgun (WGS) entry which is preliminary data.</text>
</comment>
<dbReference type="InterPro" id="IPR029060">
    <property type="entry name" value="PIN-like_dom_sf"/>
</dbReference>
<gene>
    <name evidence="1" type="ORF">J2853_009771</name>
</gene>
<sequence length="141" mass="14645">MTFPSAAGGFVLDPGALVELGGGLSFYAAAFVERAAVRSLTFAVPAAALSEAWQHIRQEGPSRIDQMQQFISGPLVIVVPLDAAAAYAAGELVEQRDVGPDVTAAHVATIARERGWPIAVVNPDRVLAVDPKATVAKLPGT</sequence>
<evidence type="ECO:0000313" key="2">
    <source>
        <dbReference type="Proteomes" id="UP001225356"/>
    </source>
</evidence>
<reference evidence="1 2" key="1">
    <citation type="submission" date="2023-07" db="EMBL/GenBank/DDBJ databases">
        <title>Sequencing the genomes of 1000 actinobacteria strains.</title>
        <authorList>
            <person name="Klenk H.-P."/>
        </authorList>
    </citation>
    <scope>NUCLEOTIDE SEQUENCE [LARGE SCALE GENOMIC DNA]</scope>
    <source>
        <strain evidence="1 2">DSM 46740</strain>
    </source>
</reference>
<dbReference type="Proteomes" id="UP001225356">
    <property type="component" value="Unassembled WGS sequence"/>
</dbReference>
<name>A0ABT9QVL2_9ACTN</name>
<protein>
    <recommendedName>
        <fullName evidence="3">PIN domain-containing protein</fullName>
    </recommendedName>
</protein>
<keyword evidence="2" id="KW-1185">Reference proteome</keyword>
<evidence type="ECO:0008006" key="3">
    <source>
        <dbReference type="Google" id="ProtNLM"/>
    </source>
</evidence>
<dbReference type="RefSeq" id="WP_307569532.1">
    <property type="nucleotide sequence ID" value="NZ_JAUSQU010000003.1"/>
</dbReference>
<dbReference type="SUPFAM" id="SSF88723">
    <property type="entry name" value="PIN domain-like"/>
    <property type="match status" value="1"/>
</dbReference>
<accession>A0ABT9QVL2</accession>
<dbReference type="Gene3D" id="3.40.50.1010">
    <property type="entry name" value="5'-nuclease"/>
    <property type="match status" value="1"/>
</dbReference>
<proteinExistence type="predicted"/>
<evidence type="ECO:0000313" key="1">
    <source>
        <dbReference type="EMBL" id="MDP9850475.1"/>
    </source>
</evidence>